<dbReference type="RefSeq" id="XP_067487101.1">
    <property type="nucleotide sequence ID" value="XM_067639298.1"/>
</dbReference>
<protein>
    <submittedName>
        <fullName evidence="3">Uncharacterized protein</fullName>
    </submittedName>
</protein>
<feature type="region of interest" description="Disordered" evidence="1">
    <location>
        <begin position="65"/>
        <end position="115"/>
    </location>
</feature>
<feature type="transmembrane region" description="Helical" evidence="2">
    <location>
        <begin position="12"/>
        <end position="33"/>
    </location>
</feature>
<dbReference type="VEuPathDB" id="FungiDB:DFL_009416"/>
<dbReference type="EMBL" id="SAEB01000012">
    <property type="protein sequence ID" value="RVD81557.1"/>
    <property type="molecule type" value="Genomic_DNA"/>
</dbReference>
<accession>A0A436ZRK8</accession>
<evidence type="ECO:0000256" key="1">
    <source>
        <dbReference type="SAM" id="MobiDB-lite"/>
    </source>
</evidence>
<dbReference type="STRING" id="97331.A0A436ZRK8"/>
<dbReference type="OrthoDB" id="194358at2759"/>
<organism evidence="3 4">
    <name type="scientific">Arthrobotrys flagrans</name>
    <name type="common">Nematode-trapping fungus</name>
    <name type="synonym">Trichothecium flagrans</name>
    <dbReference type="NCBI Taxonomy" id="97331"/>
    <lineage>
        <taxon>Eukaryota</taxon>
        <taxon>Fungi</taxon>
        <taxon>Dikarya</taxon>
        <taxon>Ascomycota</taxon>
        <taxon>Pezizomycotina</taxon>
        <taxon>Orbiliomycetes</taxon>
        <taxon>Orbiliales</taxon>
        <taxon>Orbiliaceae</taxon>
        <taxon>Arthrobotrys</taxon>
    </lineage>
</organism>
<keyword evidence="2" id="KW-1133">Transmembrane helix</keyword>
<comment type="caution">
    <text evidence="3">The sequence shown here is derived from an EMBL/GenBank/DDBJ whole genome shotgun (WGS) entry which is preliminary data.</text>
</comment>
<evidence type="ECO:0000313" key="4">
    <source>
        <dbReference type="Proteomes" id="UP000283090"/>
    </source>
</evidence>
<gene>
    <name evidence="3" type="ORF">DFL_009416</name>
</gene>
<keyword evidence="2" id="KW-0472">Membrane</keyword>
<name>A0A436ZRK8_ARTFL</name>
<evidence type="ECO:0000256" key="2">
    <source>
        <dbReference type="SAM" id="Phobius"/>
    </source>
</evidence>
<keyword evidence="2" id="KW-0812">Transmembrane</keyword>
<keyword evidence="4" id="KW-1185">Reference proteome</keyword>
<proteinExistence type="predicted"/>
<evidence type="ECO:0000313" key="3">
    <source>
        <dbReference type="EMBL" id="RVD81557.1"/>
    </source>
</evidence>
<dbReference type="GeneID" id="93591727"/>
<sequence>MTKQFLSEPLNIWDTVIFAMVPLGILTAVVSAIRVCGNASLRAFIEELRKALELQRSNSCLAPQKQPLSYGTKKESRYQHGQCEPSRPRRPWRIANGKEDDPGKPQHHSPNLSPNIGVKRQLKKITYAAAALGVILQTDSSWYHIIEQTTHEVYYEQDEKAKDKAQMCWVQPGGQKLGDQVFKSFVGFSKGRRYIKSSRAGSLNKSDRVLWITVIITIFGFVI</sequence>
<reference evidence="3 4" key="1">
    <citation type="submission" date="2019-01" db="EMBL/GenBank/DDBJ databases">
        <title>Intercellular communication is required for trap formation in the nematode-trapping fungus Duddingtonia flagrans.</title>
        <authorList>
            <person name="Youssar L."/>
            <person name="Wernet V."/>
            <person name="Hensel N."/>
            <person name="Hildebrandt H.-G."/>
            <person name="Fischer R."/>
        </authorList>
    </citation>
    <scope>NUCLEOTIDE SEQUENCE [LARGE SCALE GENOMIC DNA]</scope>
    <source>
        <strain evidence="3 4">CBS H-5679</strain>
    </source>
</reference>
<dbReference type="AlphaFoldDB" id="A0A436ZRK8"/>
<dbReference type="Proteomes" id="UP000283090">
    <property type="component" value="Unassembled WGS sequence"/>
</dbReference>